<sequence length="88" mass="10809">MVNNKKKGLIIMLQPIEYYFAIETYDWFTDEKYIELYSSHEELKKGLQEMAERECWDNIKEIFQILEDEKIFSEGYEYIKIYETAIKF</sequence>
<gene>
    <name evidence="1" type="ORF">HXW75_09780</name>
</gene>
<evidence type="ECO:0000313" key="1">
    <source>
        <dbReference type="EMBL" id="MCO8298760.1"/>
    </source>
</evidence>
<organism evidence="1 2">
    <name type="scientific">Tetragenococcus halophilus</name>
    <name type="common">Pediococcus halophilus</name>
    <dbReference type="NCBI Taxonomy" id="51669"/>
    <lineage>
        <taxon>Bacteria</taxon>
        <taxon>Bacillati</taxon>
        <taxon>Bacillota</taxon>
        <taxon>Bacilli</taxon>
        <taxon>Lactobacillales</taxon>
        <taxon>Enterococcaceae</taxon>
        <taxon>Tetragenococcus</taxon>
    </lineage>
</organism>
<dbReference type="Proteomes" id="UP001057280">
    <property type="component" value="Unassembled WGS sequence"/>
</dbReference>
<evidence type="ECO:0000313" key="2">
    <source>
        <dbReference type="Proteomes" id="UP001057280"/>
    </source>
</evidence>
<comment type="caution">
    <text evidence="1">The sequence shown here is derived from an EMBL/GenBank/DDBJ whole genome shotgun (WGS) entry which is preliminary data.</text>
</comment>
<reference evidence="1" key="2">
    <citation type="journal article" date="2021" name="BMC Microbiol.">
        <title>The diversity among the species Tetragenococcus halophilus including new isolates from a lupine seed fermentation.</title>
        <authorList>
            <person name="Link T."/>
            <person name="Vogel R.F."/>
            <person name="Ehrmann M.A."/>
        </authorList>
    </citation>
    <scope>NUCLEOTIDE SEQUENCE</scope>
    <source>
        <strain evidence="1">TMW 2.2257</strain>
    </source>
</reference>
<accession>A0AB35HR13</accession>
<reference evidence="1" key="1">
    <citation type="submission" date="2020-06" db="EMBL/GenBank/DDBJ databases">
        <authorList>
            <person name="Link T."/>
            <person name="Ehrmann M."/>
        </authorList>
    </citation>
    <scope>NUCLEOTIDE SEQUENCE</scope>
    <source>
        <strain evidence="1">TMW 2.2257</strain>
    </source>
</reference>
<protein>
    <submittedName>
        <fullName evidence="1">Uncharacterized protein</fullName>
    </submittedName>
</protein>
<proteinExistence type="predicted"/>
<name>A0AB35HR13_TETHA</name>
<dbReference type="AlphaFoldDB" id="A0AB35HR13"/>
<dbReference type="EMBL" id="JACACB010000032">
    <property type="protein sequence ID" value="MCO8298760.1"/>
    <property type="molecule type" value="Genomic_DNA"/>
</dbReference>
<dbReference type="RefSeq" id="WP_253210301.1">
    <property type="nucleotide sequence ID" value="NZ_JACACB010000032.1"/>
</dbReference>